<proteinExistence type="predicted"/>
<organism evidence="2 3">
    <name type="scientific">Trichonephila inaurata madagascariensis</name>
    <dbReference type="NCBI Taxonomy" id="2747483"/>
    <lineage>
        <taxon>Eukaryota</taxon>
        <taxon>Metazoa</taxon>
        <taxon>Ecdysozoa</taxon>
        <taxon>Arthropoda</taxon>
        <taxon>Chelicerata</taxon>
        <taxon>Arachnida</taxon>
        <taxon>Araneae</taxon>
        <taxon>Araneomorphae</taxon>
        <taxon>Entelegynae</taxon>
        <taxon>Araneoidea</taxon>
        <taxon>Nephilidae</taxon>
        <taxon>Trichonephila</taxon>
        <taxon>Trichonephila inaurata</taxon>
    </lineage>
</organism>
<feature type="region of interest" description="Disordered" evidence="1">
    <location>
        <begin position="1"/>
        <end position="28"/>
    </location>
</feature>
<dbReference type="EMBL" id="BMAV01021323">
    <property type="protein sequence ID" value="GFY75340.1"/>
    <property type="molecule type" value="Genomic_DNA"/>
</dbReference>
<sequence>MSLTFYPESHGTGHPRSNLIPGASAGEGGVIEAVDRQQAHVPDEHGADGTEEVTSRIGPVVGKLALEHDRIPKTLVVTQPLQFAEGMALHMAGQLDVGGVPEHPSPLWKLLHEGGWC</sequence>
<evidence type="ECO:0000256" key="1">
    <source>
        <dbReference type="SAM" id="MobiDB-lite"/>
    </source>
</evidence>
<dbReference type="AlphaFoldDB" id="A0A8X6YLT2"/>
<keyword evidence="3" id="KW-1185">Reference proteome</keyword>
<name>A0A8X6YLT2_9ARAC</name>
<evidence type="ECO:0000313" key="3">
    <source>
        <dbReference type="Proteomes" id="UP000886998"/>
    </source>
</evidence>
<accession>A0A8X6YLT2</accession>
<evidence type="ECO:0000313" key="2">
    <source>
        <dbReference type="EMBL" id="GFY75340.1"/>
    </source>
</evidence>
<comment type="caution">
    <text evidence="2">The sequence shown here is derived from an EMBL/GenBank/DDBJ whole genome shotgun (WGS) entry which is preliminary data.</text>
</comment>
<gene>
    <name evidence="2" type="ORF">TNIN_281161</name>
</gene>
<reference evidence="2" key="1">
    <citation type="submission" date="2020-08" db="EMBL/GenBank/DDBJ databases">
        <title>Multicomponent nature underlies the extraordinary mechanical properties of spider dragline silk.</title>
        <authorList>
            <person name="Kono N."/>
            <person name="Nakamura H."/>
            <person name="Mori M."/>
            <person name="Yoshida Y."/>
            <person name="Ohtoshi R."/>
            <person name="Malay A.D."/>
            <person name="Moran D.A.P."/>
            <person name="Tomita M."/>
            <person name="Numata K."/>
            <person name="Arakawa K."/>
        </authorList>
    </citation>
    <scope>NUCLEOTIDE SEQUENCE</scope>
</reference>
<dbReference type="Proteomes" id="UP000886998">
    <property type="component" value="Unassembled WGS sequence"/>
</dbReference>
<protein>
    <submittedName>
        <fullName evidence="2">Uncharacterized protein</fullName>
    </submittedName>
</protein>